<dbReference type="VEuPathDB" id="FungiDB:Z517_07288"/>
<dbReference type="PANTHER" id="PTHR38166">
    <property type="entry name" value="C2H2-TYPE DOMAIN-CONTAINING PROTEIN-RELATED"/>
    <property type="match status" value="1"/>
</dbReference>
<feature type="compositionally biased region" description="Low complexity" evidence="1">
    <location>
        <begin position="324"/>
        <end position="335"/>
    </location>
</feature>
<name>A0A0D2F206_9EURO</name>
<feature type="compositionally biased region" description="Basic and acidic residues" evidence="1">
    <location>
        <begin position="372"/>
        <end position="381"/>
    </location>
</feature>
<evidence type="ECO:0000313" key="2">
    <source>
        <dbReference type="EMBL" id="KIW80672.1"/>
    </source>
</evidence>
<dbReference type="EMBL" id="KN846972">
    <property type="protein sequence ID" value="KIW80672.1"/>
    <property type="molecule type" value="Genomic_DNA"/>
</dbReference>
<evidence type="ECO:0008006" key="4">
    <source>
        <dbReference type="Google" id="ProtNLM"/>
    </source>
</evidence>
<reference evidence="2 3" key="1">
    <citation type="submission" date="2015-01" db="EMBL/GenBank/DDBJ databases">
        <title>The Genome Sequence of Fonsecaea pedrosoi CBS 271.37.</title>
        <authorList>
            <consortium name="The Broad Institute Genomics Platform"/>
            <person name="Cuomo C."/>
            <person name="de Hoog S."/>
            <person name="Gorbushina A."/>
            <person name="Stielow B."/>
            <person name="Teixiera M."/>
            <person name="Abouelleil A."/>
            <person name="Chapman S.B."/>
            <person name="Priest M."/>
            <person name="Young S.K."/>
            <person name="Wortman J."/>
            <person name="Nusbaum C."/>
            <person name="Birren B."/>
        </authorList>
    </citation>
    <scope>NUCLEOTIDE SEQUENCE [LARGE SCALE GENOMIC DNA]</scope>
    <source>
        <strain evidence="2 3">CBS 271.37</strain>
    </source>
</reference>
<protein>
    <recommendedName>
        <fullName evidence="4">C2H2-type domain-containing protein</fullName>
    </recommendedName>
</protein>
<dbReference type="OrthoDB" id="4161727at2759"/>
<dbReference type="HOGENOM" id="CLU_507125_0_0_1"/>
<organism evidence="2 3">
    <name type="scientific">Fonsecaea pedrosoi CBS 271.37</name>
    <dbReference type="NCBI Taxonomy" id="1442368"/>
    <lineage>
        <taxon>Eukaryota</taxon>
        <taxon>Fungi</taxon>
        <taxon>Dikarya</taxon>
        <taxon>Ascomycota</taxon>
        <taxon>Pezizomycotina</taxon>
        <taxon>Eurotiomycetes</taxon>
        <taxon>Chaetothyriomycetidae</taxon>
        <taxon>Chaetothyriales</taxon>
        <taxon>Herpotrichiellaceae</taxon>
        <taxon>Fonsecaea</taxon>
    </lineage>
</organism>
<evidence type="ECO:0000256" key="1">
    <source>
        <dbReference type="SAM" id="MobiDB-lite"/>
    </source>
</evidence>
<feature type="region of interest" description="Disordered" evidence="1">
    <location>
        <begin position="321"/>
        <end position="385"/>
    </location>
</feature>
<dbReference type="STRING" id="1442368.A0A0D2F206"/>
<proteinExistence type="predicted"/>
<feature type="region of interest" description="Disordered" evidence="1">
    <location>
        <begin position="1"/>
        <end position="145"/>
    </location>
</feature>
<feature type="compositionally biased region" description="Basic and acidic residues" evidence="1">
    <location>
        <begin position="103"/>
        <end position="117"/>
    </location>
</feature>
<dbReference type="PANTHER" id="PTHR38166:SF1">
    <property type="entry name" value="C2H2-TYPE DOMAIN-CONTAINING PROTEIN"/>
    <property type="match status" value="1"/>
</dbReference>
<evidence type="ECO:0000313" key="3">
    <source>
        <dbReference type="Proteomes" id="UP000053029"/>
    </source>
</evidence>
<dbReference type="Proteomes" id="UP000053029">
    <property type="component" value="Unassembled WGS sequence"/>
</dbReference>
<accession>A0A0D2F206</accession>
<dbReference type="AlphaFoldDB" id="A0A0D2F206"/>
<feature type="compositionally biased region" description="Polar residues" evidence="1">
    <location>
        <begin position="120"/>
        <end position="145"/>
    </location>
</feature>
<feature type="compositionally biased region" description="Polar residues" evidence="1">
    <location>
        <begin position="75"/>
        <end position="85"/>
    </location>
</feature>
<feature type="compositionally biased region" description="Polar residues" evidence="1">
    <location>
        <begin position="336"/>
        <end position="360"/>
    </location>
</feature>
<keyword evidence="3" id="KW-1185">Reference proteome</keyword>
<gene>
    <name evidence="2" type="ORF">Z517_07288</name>
</gene>
<feature type="region of interest" description="Disordered" evidence="1">
    <location>
        <begin position="247"/>
        <end position="274"/>
    </location>
</feature>
<sequence length="599" mass="66320">MYSYSTGNPLSHRRTRPLAAAEPRSIPETYKEPRSSIPVRPEFSLDVAGDPIASAKSTSYTLVGGEPRSRRDTIPRTSPNNSASPPSRLGWSSGACWEPGFANEDKELPLPVPEKEAVAQASSSDFKKSIPSQSHPGHGLSTRTSAMGSRSTLVDQDGWHQGVLEGMTGSVNDGCKQGEAARCTRSTSTRSLHIATRRLPIRGPRVTSPLLFAFDATDGGDSDRASSPLLYQDLSFFGDYDGKDETMGTHEGVKGGGESFALPSTTPQEMDIASSGEESFVFNSQSPPSFDMGSQQKIEDLVLEIGQDLIREFVSYRGGMTVHTPQSSQESPTSSNGGIQSTPGSCSSNKQVNNVSGSSGKNKRRKVDGDDESRKPQRPRIESPILEDLDAEGLLACPYAKYDPNRYSEMNPNLHEKAYRRCRSVCLTSIPRLKQHLYRVHRRPEYFCSSCYTEFESESDGELHARARPACDLKDCPFEEKMTHEQYKAVKRRKMRKDTTSVWYGIFDILFPDAQRPGTPYIEDANSPPIRQYVRDYNVYLEAHLPQRLSERMGGPLFGGDPMMFQWLVNMALEETLPTVLRELHDTYQTLGSVEGAKA</sequence>
<dbReference type="RefSeq" id="XP_013284480.1">
    <property type="nucleotide sequence ID" value="XM_013429026.1"/>
</dbReference>
<dbReference type="GeneID" id="25306778"/>